<feature type="compositionally biased region" description="Polar residues" evidence="4">
    <location>
        <begin position="203"/>
        <end position="214"/>
    </location>
</feature>
<proteinExistence type="inferred from homology"/>
<accession>A0AAD7M0G9</accession>
<feature type="compositionally biased region" description="Basic and acidic residues" evidence="4">
    <location>
        <begin position="601"/>
        <end position="616"/>
    </location>
</feature>
<comment type="similarity">
    <text evidence="2">Belongs to the IQD family.</text>
</comment>
<evidence type="ECO:0000256" key="2">
    <source>
        <dbReference type="ARBA" id="ARBA00024341"/>
    </source>
</evidence>
<evidence type="ECO:0000259" key="5">
    <source>
        <dbReference type="Pfam" id="PF13178"/>
    </source>
</evidence>
<feature type="region of interest" description="Disordered" evidence="4">
    <location>
        <begin position="191"/>
        <end position="214"/>
    </location>
</feature>
<comment type="caution">
    <text evidence="6">The sequence shown here is derived from an EMBL/GenBank/DDBJ whole genome shotgun (WGS) entry which is preliminary data.</text>
</comment>
<dbReference type="Proteomes" id="UP001163823">
    <property type="component" value="Chromosome 6"/>
</dbReference>
<dbReference type="EMBL" id="JARAOO010000006">
    <property type="protein sequence ID" value="KAJ7966841.1"/>
    <property type="molecule type" value="Genomic_DNA"/>
</dbReference>
<evidence type="ECO:0000256" key="3">
    <source>
        <dbReference type="ARBA" id="ARBA00024378"/>
    </source>
</evidence>
<keyword evidence="1" id="KW-0112">Calmodulin-binding</keyword>
<dbReference type="PROSITE" id="PS50096">
    <property type="entry name" value="IQ"/>
    <property type="match status" value="2"/>
</dbReference>
<dbReference type="PANTHER" id="PTHR32295">
    <property type="entry name" value="IQ-DOMAIN 5-RELATED"/>
    <property type="match status" value="1"/>
</dbReference>
<feature type="compositionally biased region" description="Low complexity" evidence="4">
    <location>
        <begin position="59"/>
        <end position="70"/>
    </location>
</feature>
<feature type="compositionally biased region" description="Polar residues" evidence="4">
    <location>
        <begin position="290"/>
        <end position="308"/>
    </location>
</feature>
<evidence type="ECO:0000256" key="4">
    <source>
        <dbReference type="SAM" id="MobiDB-lite"/>
    </source>
</evidence>
<organism evidence="6 7">
    <name type="scientific">Quillaja saponaria</name>
    <name type="common">Soap bark tree</name>
    <dbReference type="NCBI Taxonomy" id="32244"/>
    <lineage>
        <taxon>Eukaryota</taxon>
        <taxon>Viridiplantae</taxon>
        <taxon>Streptophyta</taxon>
        <taxon>Embryophyta</taxon>
        <taxon>Tracheophyta</taxon>
        <taxon>Spermatophyta</taxon>
        <taxon>Magnoliopsida</taxon>
        <taxon>eudicotyledons</taxon>
        <taxon>Gunneridae</taxon>
        <taxon>Pentapetalae</taxon>
        <taxon>rosids</taxon>
        <taxon>fabids</taxon>
        <taxon>Fabales</taxon>
        <taxon>Quillajaceae</taxon>
        <taxon>Quillaja</taxon>
    </lineage>
</organism>
<dbReference type="GO" id="GO:0005516">
    <property type="term" value="F:calmodulin binding"/>
    <property type="evidence" value="ECO:0007669"/>
    <property type="project" value="UniProtKB-KW"/>
</dbReference>
<feature type="compositionally biased region" description="Polar residues" evidence="4">
    <location>
        <begin position="733"/>
        <end position="744"/>
    </location>
</feature>
<reference evidence="6" key="1">
    <citation type="journal article" date="2023" name="Science">
        <title>Elucidation of the pathway for biosynthesis of saponin adjuvants from the soapbark tree.</title>
        <authorList>
            <person name="Reed J."/>
            <person name="Orme A."/>
            <person name="El-Demerdash A."/>
            <person name="Owen C."/>
            <person name="Martin L.B.B."/>
            <person name="Misra R.C."/>
            <person name="Kikuchi S."/>
            <person name="Rejzek M."/>
            <person name="Martin A.C."/>
            <person name="Harkess A."/>
            <person name="Leebens-Mack J."/>
            <person name="Louveau T."/>
            <person name="Stephenson M.J."/>
            <person name="Osbourn A."/>
        </authorList>
    </citation>
    <scope>NUCLEOTIDE SEQUENCE</scope>
    <source>
        <strain evidence="6">S10</strain>
    </source>
</reference>
<evidence type="ECO:0000313" key="7">
    <source>
        <dbReference type="Proteomes" id="UP001163823"/>
    </source>
</evidence>
<protein>
    <submittedName>
        <fullName evidence="6">Protein IQ-DOMAIN 32</fullName>
    </submittedName>
</protein>
<keyword evidence="7" id="KW-1185">Reference proteome</keyword>
<dbReference type="KEGG" id="qsa:O6P43_016249"/>
<feature type="region of interest" description="Disordered" evidence="4">
    <location>
        <begin position="285"/>
        <end position="308"/>
    </location>
</feature>
<name>A0AAD7M0G9_QUISA</name>
<dbReference type="Gene3D" id="1.20.5.190">
    <property type="match status" value="1"/>
</dbReference>
<dbReference type="SMART" id="SM00015">
    <property type="entry name" value="IQ"/>
    <property type="match status" value="2"/>
</dbReference>
<feature type="region of interest" description="Disordered" evidence="4">
    <location>
        <begin position="50"/>
        <end position="74"/>
    </location>
</feature>
<dbReference type="AlphaFoldDB" id="A0AAD7M0G9"/>
<dbReference type="PANTHER" id="PTHR32295:SF154">
    <property type="entry name" value="PROTEIN IQ-DOMAIN 32"/>
    <property type="match status" value="1"/>
</dbReference>
<evidence type="ECO:0000313" key="6">
    <source>
        <dbReference type="EMBL" id="KAJ7966841.1"/>
    </source>
</evidence>
<feature type="compositionally biased region" description="Polar residues" evidence="4">
    <location>
        <begin position="758"/>
        <end position="786"/>
    </location>
</feature>
<comment type="subunit">
    <text evidence="3">Binds to multiple calmodulin (CaM) in the presence of Ca(2+) and CaM-like proteins.</text>
</comment>
<sequence length="795" mass="86578">MGKSTSCFKIITCSGDAADNDDLQVSEIKDSKDKRGWSFGKRSARHRVLSNSVITETPSSANKESSESTSINFQSPTNSNVIEKISMKEYNDEKPQVPTLADKKTPETVLFTGIESKTDVIPKESVVIFIQASIRAFMAQRELLKLKNLVKLQAAVRGHLVRRHAVGTLRCVQAIVKMQALVRARRAQSLEGGYQKHDEKSDSPTTLGTGNPINKSNVTYNSLEKLLSNSFARQLLGSSPKTKTIHVKCDPSKADSAWKWLERWMSVSSIDITVAKVAESMVEQQDHKANSSAPQEETGIQSEVFQQSADSKATVRELVFPSENEENLIAHANNFDLQACHSTSSTVQQDTLEQPLPEKMITSATNGTSMELNTCQNQIMASDAGCQKEFASLPEKPEVESEHPKCSMKRFASDQLETEGTKFVYGSRKASNPAFIAAQSKFEELTSPANSCRSNSLSYQDAESQADTFSFGTDTAIRTRELGLAENSAPYNSSVKFGGSECGTELSITSTLDSPDRSEAGAIGNEGEEKHLAEGTCNLDSLENLAVETKLNCSIPVSNSSNSSLTRPGTPDDASSELVNSLGAVDSKHPEPKTQGNASDLQRELDSSTLHQELRLSPEASPRSHITVPELQGTPSSEVSVKPKGQKTNKTGSKNKHSSLSAGTKSPTNAHVDSGSKGSSEQLPKDQKSSKRRNSFGLSKPDCIDQEPRDSSSNTDSLPRFMQATESARAKISANNSPRSSPDVNEQDFYIKKRHSLPGSTGRQGSPRIQRSMSQAQQSAKGNVSHQPHERKWQR</sequence>
<feature type="domain" description="DUF4005" evidence="5">
    <location>
        <begin position="707"/>
        <end position="780"/>
    </location>
</feature>
<dbReference type="InterPro" id="IPR025064">
    <property type="entry name" value="DUF4005"/>
</dbReference>
<dbReference type="InterPro" id="IPR000048">
    <property type="entry name" value="IQ_motif_EF-hand-BS"/>
</dbReference>
<gene>
    <name evidence="6" type="ORF">O6P43_016249</name>
</gene>
<dbReference type="Pfam" id="PF00612">
    <property type="entry name" value="IQ"/>
    <property type="match status" value="1"/>
</dbReference>
<feature type="compositionally biased region" description="Polar residues" evidence="4">
    <location>
        <begin position="646"/>
        <end position="682"/>
    </location>
</feature>
<dbReference type="Pfam" id="PF13178">
    <property type="entry name" value="DUF4005"/>
    <property type="match status" value="1"/>
</dbReference>
<evidence type="ECO:0000256" key="1">
    <source>
        <dbReference type="ARBA" id="ARBA00022860"/>
    </source>
</evidence>
<feature type="region of interest" description="Disordered" evidence="4">
    <location>
        <begin position="556"/>
        <end position="795"/>
    </location>
</feature>